<feature type="non-terminal residue" evidence="1">
    <location>
        <position position="1"/>
    </location>
</feature>
<dbReference type="Proteomes" id="UP001562425">
    <property type="component" value="Unassembled WGS sequence"/>
</dbReference>
<comment type="caution">
    <text evidence="1">The sequence shown here is derived from an EMBL/GenBank/DDBJ whole genome shotgun (WGS) entry which is preliminary data.</text>
</comment>
<accession>A0ABD1DAU9</accession>
<dbReference type="EMBL" id="JBEHCU010006596">
    <property type="protein sequence ID" value="KAL1396748.1"/>
    <property type="molecule type" value="Genomic_DNA"/>
</dbReference>
<evidence type="ECO:0000313" key="1">
    <source>
        <dbReference type="EMBL" id="KAL1396748.1"/>
    </source>
</evidence>
<reference evidence="1 2" key="1">
    <citation type="submission" date="2024-05" db="EMBL/GenBank/DDBJ databases">
        <title>Culex pipiens pipiens assembly and annotation.</title>
        <authorList>
            <person name="Alout H."/>
            <person name="Durand T."/>
        </authorList>
    </citation>
    <scope>NUCLEOTIDE SEQUENCE [LARGE SCALE GENOMIC DNA]</scope>
    <source>
        <strain evidence="1">HA-2024</strain>
        <tissue evidence="1">Whole body</tissue>
    </source>
</reference>
<proteinExistence type="predicted"/>
<feature type="non-terminal residue" evidence="1">
    <location>
        <position position="19"/>
    </location>
</feature>
<evidence type="ECO:0000313" key="2">
    <source>
        <dbReference type="Proteomes" id="UP001562425"/>
    </source>
</evidence>
<name>A0ABD1DAU9_CULPP</name>
<keyword evidence="2" id="KW-1185">Reference proteome</keyword>
<sequence length="19" mass="2208">SNLFADTFDSLEIRHTLTK</sequence>
<dbReference type="AlphaFoldDB" id="A0ABD1DAU9"/>
<organism evidence="1 2">
    <name type="scientific">Culex pipiens pipiens</name>
    <name type="common">Northern house mosquito</name>
    <dbReference type="NCBI Taxonomy" id="38569"/>
    <lineage>
        <taxon>Eukaryota</taxon>
        <taxon>Metazoa</taxon>
        <taxon>Ecdysozoa</taxon>
        <taxon>Arthropoda</taxon>
        <taxon>Hexapoda</taxon>
        <taxon>Insecta</taxon>
        <taxon>Pterygota</taxon>
        <taxon>Neoptera</taxon>
        <taxon>Endopterygota</taxon>
        <taxon>Diptera</taxon>
        <taxon>Nematocera</taxon>
        <taxon>Culicoidea</taxon>
        <taxon>Culicidae</taxon>
        <taxon>Culicinae</taxon>
        <taxon>Culicini</taxon>
        <taxon>Culex</taxon>
        <taxon>Culex</taxon>
    </lineage>
</organism>
<gene>
    <name evidence="1" type="ORF">pipiens_000268</name>
</gene>
<protein>
    <submittedName>
        <fullName evidence="1">Uncharacterized protein</fullName>
    </submittedName>
</protein>